<evidence type="ECO:0000256" key="1">
    <source>
        <dbReference type="ARBA" id="ARBA00004328"/>
    </source>
</evidence>
<evidence type="ECO:0000313" key="8">
    <source>
        <dbReference type="Ensembl" id="ENSMALP00000031564.1"/>
    </source>
</evidence>
<keyword evidence="9" id="KW-1185">Reference proteome</keyword>
<dbReference type="Proteomes" id="UP000261600">
    <property type="component" value="Unplaced"/>
</dbReference>
<accession>A0A3Q3KBR5</accession>
<evidence type="ECO:0000259" key="7">
    <source>
        <dbReference type="PROSITE" id="PS50923"/>
    </source>
</evidence>
<comment type="caution">
    <text evidence="5">Lacks conserved residue(s) required for the propagation of feature annotation.</text>
</comment>
<feature type="domain" description="Sushi" evidence="7">
    <location>
        <begin position="204"/>
        <end position="267"/>
    </location>
</feature>
<sequence>MRLSLFILFLLWGNVDVSLSQNACSQLPDVPHAYVSEDTKRTEYPEQHVIHFKCETGYISGLNIRYVCTSAGWKPSQKGSCYLKPCELPSDISNGHYQITRGEDFVFGTQITYFCNEGYYMNKEVNRTCTLNGWTGRAPECESLNCDYPPNDEGVTVKGLPDHEDDPILPDRFLDFSCDGPGKRLNSTSRLICGKDGQWDNPFPSCVGKSFKLINNTVYGLSPANNIAKIGLKLLFYCDYAYTLDGPQKTECLQNGQWSSPFPTCHAPVGCGRPPPLADADIEGSLKSKYSHNERVEYTCQQLYVMEGGPHRTCNNGNWTGDLRCLKPCTVTDEAMRQRNIAFRYSGEKKLYSSHNDVFQFMCTGRTTLVGTVTMRQTCIDGEIQLPTCQ</sequence>
<dbReference type="PANTHER" id="PTHR45785:SF2">
    <property type="entry name" value="COMPLEMENT FACTOR H-RELATED"/>
    <property type="match status" value="1"/>
</dbReference>
<feature type="chain" id="PRO_5018607654" description="Sushi domain-containing protein" evidence="6">
    <location>
        <begin position="21"/>
        <end position="390"/>
    </location>
</feature>
<evidence type="ECO:0000256" key="2">
    <source>
        <dbReference type="ARBA" id="ARBA00022659"/>
    </source>
</evidence>
<feature type="disulfide bond" evidence="5">
    <location>
        <begin position="86"/>
        <end position="129"/>
    </location>
</feature>
<evidence type="ECO:0000313" key="9">
    <source>
        <dbReference type="Proteomes" id="UP000261600"/>
    </source>
</evidence>
<dbReference type="STRING" id="43700.ENSMALP00000031564"/>
<evidence type="ECO:0000256" key="4">
    <source>
        <dbReference type="ARBA" id="ARBA00023157"/>
    </source>
</evidence>
<evidence type="ECO:0000256" key="5">
    <source>
        <dbReference type="PROSITE-ProRule" id="PRU00302"/>
    </source>
</evidence>
<dbReference type="PANTHER" id="PTHR45785">
    <property type="entry name" value="COMPLEMENT FACTOR H-RELATED"/>
    <property type="match status" value="1"/>
</dbReference>
<feature type="domain" description="Sushi" evidence="7">
    <location>
        <begin position="84"/>
        <end position="143"/>
    </location>
</feature>
<dbReference type="InterPro" id="IPR035976">
    <property type="entry name" value="Sushi/SCR/CCP_sf"/>
</dbReference>
<dbReference type="Gene3D" id="2.10.70.10">
    <property type="entry name" value="Complement Module, domain 1"/>
    <property type="match status" value="6"/>
</dbReference>
<evidence type="ECO:0000256" key="6">
    <source>
        <dbReference type="SAM" id="SignalP"/>
    </source>
</evidence>
<dbReference type="CDD" id="cd00033">
    <property type="entry name" value="CCP"/>
    <property type="match status" value="5"/>
</dbReference>
<dbReference type="PROSITE" id="PS50923">
    <property type="entry name" value="SUSHI"/>
    <property type="match status" value="3"/>
</dbReference>
<comment type="subcellular location">
    <subcellularLocation>
        <location evidence="1">Virion</location>
    </subcellularLocation>
</comment>
<keyword evidence="2 5" id="KW-0768">Sushi</keyword>
<protein>
    <recommendedName>
        <fullName evidence="7">Sushi domain-containing protein</fullName>
    </recommendedName>
</protein>
<dbReference type="AlphaFoldDB" id="A0A3Q3KBR5"/>
<keyword evidence="3 6" id="KW-0732">Signal</keyword>
<feature type="signal peptide" evidence="6">
    <location>
        <begin position="1"/>
        <end position="20"/>
    </location>
</feature>
<dbReference type="Pfam" id="PF00084">
    <property type="entry name" value="Sushi"/>
    <property type="match status" value="4"/>
</dbReference>
<feature type="disulfide bond" evidence="5">
    <location>
        <begin position="238"/>
        <end position="265"/>
    </location>
</feature>
<reference evidence="8" key="1">
    <citation type="submission" date="2025-08" db="UniProtKB">
        <authorList>
            <consortium name="Ensembl"/>
        </authorList>
    </citation>
    <scope>IDENTIFICATION</scope>
</reference>
<reference evidence="8" key="2">
    <citation type="submission" date="2025-09" db="UniProtKB">
        <authorList>
            <consortium name="Ensembl"/>
        </authorList>
    </citation>
    <scope>IDENTIFICATION</scope>
</reference>
<feature type="disulfide bond" evidence="5">
    <location>
        <begin position="271"/>
        <end position="314"/>
    </location>
</feature>
<name>A0A3Q3KBR5_MONAL</name>
<feature type="domain" description="Sushi" evidence="7">
    <location>
        <begin position="269"/>
        <end position="327"/>
    </location>
</feature>
<proteinExistence type="predicted"/>
<dbReference type="SMART" id="SM00032">
    <property type="entry name" value="CCP"/>
    <property type="match status" value="5"/>
</dbReference>
<dbReference type="Ensembl" id="ENSMALT00000032114.1">
    <property type="protein sequence ID" value="ENSMALP00000031564.1"/>
    <property type="gene ID" value="ENSMALG00000021779.1"/>
</dbReference>
<dbReference type="SUPFAM" id="SSF57535">
    <property type="entry name" value="Complement control module/SCR domain"/>
    <property type="match status" value="6"/>
</dbReference>
<organism evidence="8 9">
    <name type="scientific">Monopterus albus</name>
    <name type="common">Swamp eel</name>
    <dbReference type="NCBI Taxonomy" id="43700"/>
    <lineage>
        <taxon>Eukaryota</taxon>
        <taxon>Metazoa</taxon>
        <taxon>Chordata</taxon>
        <taxon>Craniata</taxon>
        <taxon>Vertebrata</taxon>
        <taxon>Euteleostomi</taxon>
        <taxon>Actinopterygii</taxon>
        <taxon>Neopterygii</taxon>
        <taxon>Teleostei</taxon>
        <taxon>Neoteleostei</taxon>
        <taxon>Acanthomorphata</taxon>
        <taxon>Anabantaria</taxon>
        <taxon>Synbranchiformes</taxon>
        <taxon>Synbranchidae</taxon>
        <taxon>Monopterus</taxon>
    </lineage>
</organism>
<dbReference type="InterPro" id="IPR051503">
    <property type="entry name" value="ComplSys_Reg/VirEntry_Med"/>
</dbReference>
<dbReference type="InterPro" id="IPR000436">
    <property type="entry name" value="Sushi_SCR_CCP_dom"/>
</dbReference>
<evidence type="ECO:0000256" key="3">
    <source>
        <dbReference type="ARBA" id="ARBA00022729"/>
    </source>
</evidence>
<keyword evidence="4 5" id="KW-1015">Disulfide bond</keyword>